<accession>A0A3S4T8T4</accession>
<keyword evidence="2" id="KW-1185">Reference proteome</keyword>
<proteinExistence type="predicted"/>
<sequence>MSSKLILTRDKAFSDFARKYKVVLDDKEIGEIKNGGTFESVIPSGPHSLKLTVDWCGSKVLEFDAAPDQEVRINGSSNLRGWRILKVKKVMSETPDEWIRIALT</sequence>
<dbReference type="EMBL" id="MTKO01000077">
    <property type="protein sequence ID" value="RWX45492.1"/>
    <property type="molecule type" value="Genomic_DNA"/>
</dbReference>
<protein>
    <recommendedName>
        <fullName evidence="3">DUF2846 domain-containing protein</fullName>
    </recommendedName>
</protein>
<evidence type="ECO:0000313" key="1">
    <source>
        <dbReference type="EMBL" id="RWX45492.1"/>
    </source>
</evidence>
<name>A0A3S4T8T4_9BACT</name>
<organism evidence="1 2">
    <name type="scientific">Candidatus Electrothrix aarhusensis</name>
    <dbReference type="NCBI Taxonomy" id="1859131"/>
    <lineage>
        <taxon>Bacteria</taxon>
        <taxon>Pseudomonadati</taxon>
        <taxon>Thermodesulfobacteriota</taxon>
        <taxon>Desulfobulbia</taxon>
        <taxon>Desulfobulbales</taxon>
        <taxon>Desulfobulbaceae</taxon>
        <taxon>Candidatus Electrothrix</taxon>
    </lineage>
</organism>
<evidence type="ECO:0000313" key="2">
    <source>
        <dbReference type="Proteomes" id="UP000287853"/>
    </source>
</evidence>
<dbReference type="Proteomes" id="UP000287853">
    <property type="component" value="Unassembled WGS sequence"/>
</dbReference>
<comment type="caution">
    <text evidence="1">The sequence shown here is derived from an EMBL/GenBank/DDBJ whole genome shotgun (WGS) entry which is preliminary data.</text>
</comment>
<gene>
    <name evidence="1" type="ORF">H206_02155</name>
</gene>
<reference evidence="1 2" key="1">
    <citation type="submission" date="2017-01" db="EMBL/GenBank/DDBJ databases">
        <title>The cable genome- insights into the physiology and evolution of filamentous bacteria capable of sulfide oxidation via long distance electron transfer.</title>
        <authorList>
            <person name="Schreiber L."/>
            <person name="Bjerg J.T."/>
            <person name="Boggild A."/>
            <person name="Van De Vossenberg J."/>
            <person name="Meysman F."/>
            <person name="Nielsen L.P."/>
            <person name="Schramm A."/>
            <person name="Kjeldsen K.U."/>
        </authorList>
    </citation>
    <scope>NUCLEOTIDE SEQUENCE [LARGE SCALE GENOMIC DNA]</scope>
    <source>
        <strain evidence="1">MCF</strain>
    </source>
</reference>
<evidence type="ECO:0008006" key="3">
    <source>
        <dbReference type="Google" id="ProtNLM"/>
    </source>
</evidence>
<dbReference type="AlphaFoldDB" id="A0A3S4T8T4"/>